<evidence type="ECO:0000256" key="2">
    <source>
        <dbReference type="ARBA" id="ARBA00022448"/>
    </source>
</evidence>
<keyword evidence="8" id="KW-0445">Lipid transport</keyword>
<dbReference type="CDD" id="cd00030">
    <property type="entry name" value="C2"/>
    <property type="match status" value="1"/>
</dbReference>
<keyword evidence="7" id="KW-1133">Transmembrane helix</keyword>
<keyword evidence="4" id="KW-0479">Metal-binding</keyword>
<dbReference type="EMBL" id="ML978221">
    <property type="protein sequence ID" value="KAF2027794.1"/>
    <property type="molecule type" value="Genomic_DNA"/>
</dbReference>
<protein>
    <recommendedName>
        <fullName evidence="15">C2 domain-containing protein</fullName>
    </recommendedName>
</protein>
<dbReference type="GO" id="GO:0005737">
    <property type="term" value="C:cytoplasm"/>
    <property type="evidence" value="ECO:0007669"/>
    <property type="project" value="UniProtKB-ARBA"/>
</dbReference>
<keyword evidence="14" id="KW-1185">Reference proteome</keyword>
<dbReference type="GO" id="GO:0008289">
    <property type="term" value="F:lipid binding"/>
    <property type="evidence" value="ECO:0007669"/>
    <property type="project" value="UniProtKB-KW"/>
</dbReference>
<comment type="caution">
    <text evidence="13">The sequence shown here is derived from an EMBL/GenBank/DDBJ whole genome shotgun (WGS) entry which is preliminary data.</text>
</comment>
<evidence type="ECO:0000256" key="6">
    <source>
        <dbReference type="ARBA" id="ARBA00022837"/>
    </source>
</evidence>
<keyword evidence="3" id="KW-0812">Transmembrane</keyword>
<evidence type="ECO:0000259" key="12">
    <source>
        <dbReference type="PROSITE" id="PS51847"/>
    </source>
</evidence>
<dbReference type="InterPro" id="IPR031468">
    <property type="entry name" value="SMP_LBD"/>
</dbReference>
<keyword evidence="6" id="KW-0106">Calcium</keyword>
<dbReference type="InterPro" id="IPR000008">
    <property type="entry name" value="C2_dom"/>
</dbReference>
<gene>
    <name evidence="13" type="ORF">EK21DRAFT_91164</name>
</gene>
<dbReference type="Proteomes" id="UP000799777">
    <property type="component" value="Unassembled WGS sequence"/>
</dbReference>
<dbReference type="SMART" id="SM00239">
    <property type="entry name" value="C2"/>
    <property type="match status" value="2"/>
</dbReference>
<reference evidence="13" key="1">
    <citation type="journal article" date="2020" name="Stud. Mycol.">
        <title>101 Dothideomycetes genomes: a test case for predicting lifestyles and emergence of pathogens.</title>
        <authorList>
            <person name="Haridas S."/>
            <person name="Albert R."/>
            <person name="Binder M."/>
            <person name="Bloem J."/>
            <person name="Labutti K."/>
            <person name="Salamov A."/>
            <person name="Andreopoulos B."/>
            <person name="Baker S."/>
            <person name="Barry K."/>
            <person name="Bills G."/>
            <person name="Bluhm B."/>
            <person name="Cannon C."/>
            <person name="Castanera R."/>
            <person name="Culley D."/>
            <person name="Daum C."/>
            <person name="Ezra D."/>
            <person name="Gonzalez J."/>
            <person name="Henrissat B."/>
            <person name="Kuo A."/>
            <person name="Liang C."/>
            <person name="Lipzen A."/>
            <person name="Lutzoni F."/>
            <person name="Magnuson J."/>
            <person name="Mondo S."/>
            <person name="Nolan M."/>
            <person name="Ohm R."/>
            <person name="Pangilinan J."/>
            <person name="Park H.-J."/>
            <person name="Ramirez L."/>
            <person name="Alfaro M."/>
            <person name="Sun H."/>
            <person name="Tritt A."/>
            <person name="Yoshinaga Y."/>
            <person name="Zwiers L.-H."/>
            <person name="Turgeon B."/>
            <person name="Goodwin S."/>
            <person name="Spatafora J."/>
            <person name="Crous P."/>
            <person name="Grigoriev I."/>
        </authorList>
    </citation>
    <scope>NUCLEOTIDE SEQUENCE</scope>
    <source>
        <strain evidence="13">CBS 110217</strain>
    </source>
</reference>
<dbReference type="Pfam" id="PF17047">
    <property type="entry name" value="SMP_LBD"/>
    <property type="match status" value="1"/>
</dbReference>
<keyword evidence="9" id="KW-0446">Lipid-binding</keyword>
<keyword evidence="5" id="KW-0677">Repeat</keyword>
<feature type="domain" description="SMP-LTD" evidence="12">
    <location>
        <begin position="13"/>
        <end position="190"/>
    </location>
</feature>
<dbReference type="PANTHER" id="PTHR45761:SF1">
    <property type="entry name" value="EXTENDED SYNAPTOTAGMIN-LIKE PROTEIN 2, ISOFORM C"/>
    <property type="match status" value="1"/>
</dbReference>
<evidence type="ECO:0000313" key="13">
    <source>
        <dbReference type="EMBL" id="KAF2027794.1"/>
    </source>
</evidence>
<sequence>MSSLIDTLTASGGSEPAGFLNDIVAQLWPNICVAGAQMTKDIVEPILASTLPGPLKNLRFVKLDFGNVPLQFSHVDVHKTTSEGIKLDMNVDWEGASDIELDGSSVPKIGIEKIHLKGRLSILLCPLTNILPLIGAAQIAFINPPELKLDFTDAANIADLGVISGTVRKTILGIISGMAVLPNRYLVKLDGNNDYFKTYQPHYGIVRLTIGKATGISAPKKKSGVSRLIAKVVKDVPDCFVKVSVGAEGEWKTSTLKNEYEPEWNETHDFLVTDFEQQIFVDIKDDDTLSDDDIGIGFTTIKDVLLNGGSHEISLTHKGEATDARLSIHAEFHNFVADANLLTAQSSPAQDSICGLATILIASVLGLQGQRDELQPSVKVTWGAKSFQTAVKTYTPGTDIFNPAFDQAFRIPITADMVANPSSFEISLLNKKDETGAIEVPFQDVVGAPGLVKEDSFDLGGGAIVRARITVNGIRKEELPSR</sequence>
<dbReference type="OrthoDB" id="1029639at2759"/>
<comment type="subcellular location">
    <subcellularLocation>
        <location evidence="1">Membrane</location>
    </subcellularLocation>
</comment>
<dbReference type="PROSITE" id="PS51847">
    <property type="entry name" value="SMP"/>
    <property type="match status" value="1"/>
</dbReference>
<dbReference type="SUPFAM" id="SSF49562">
    <property type="entry name" value="C2 domain (Calcium/lipid-binding domain, CaLB)"/>
    <property type="match status" value="2"/>
</dbReference>
<evidence type="ECO:0000256" key="8">
    <source>
        <dbReference type="ARBA" id="ARBA00023055"/>
    </source>
</evidence>
<dbReference type="Gene3D" id="2.60.40.150">
    <property type="entry name" value="C2 domain"/>
    <property type="match status" value="2"/>
</dbReference>
<dbReference type="PROSITE" id="PS50004">
    <property type="entry name" value="C2"/>
    <property type="match status" value="1"/>
</dbReference>
<dbReference type="GO" id="GO:0046872">
    <property type="term" value="F:metal ion binding"/>
    <property type="evidence" value="ECO:0007669"/>
    <property type="project" value="UniProtKB-KW"/>
</dbReference>
<evidence type="ECO:0000259" key="11">
    <source>
        <dbReference type="PROSITE" id="PS50004"/>
    </source>
</evidence>
<evidence type="ECO:0000256" key="9">
    <source>
        <dbReference type="ARBA" id="ARBA00023121"/>
    </source>
</evidence>
<evidence type="ECO:0000256" key="4">
    <source>
        <dbReference type="ARBA" id="ARBA00022723"/>
    </source>
</evidence>
<dbReference type="PANTHER" id="PTHR45761">
    <property type="entry name" value="EXTENDED SYNAPTOTAGMIN-LIKE PROTEIN 2, ISOFORM C"/>
    <property type="match status" value="1"/>
</dbReference>
<proteinExistence type="predicted"/>
<dbReference type="AlphaFoldDB" id="A0A9P4LLA5"/>
<name>A0A9P4LLA5_9PLEO</name>
<dbReference type="GO" id="GO:0016020">
    <property type="term" value="C:membrane"/>
    <property type="evidence" value="ECO:0007669"/>
    <property type="project" value="UniProtKB-SubCell"/>
</dbReference>
<evidence type="ECO:0000313" key="14">
    <source>
        <dbReference type="Proteomes" id="UP000799777"/>
    </source>
</evidence>
<evidence type="ECO:0000256" key="1">
    <source>
        <dbReference type="ARBA" id="ARBA00004370"/>
    </source>
</evidence>
<dbReference type="InterPro" id="IPR051634">
    <property type="entry name" value="Extended_Synaptotagmin"/>
</dbReference>
<dbReference type="GO" id="GO:0006869">
    <property type="term" value="P:lipid transport"/>
    <property type="evidence" value="ECO:0007669"/>
    <property type="project" value="UniProtKB-KW"/>
</dbReference>
<dbReference type="InterPro" id="IPR039010">
    <property type="entry name" value="Synaptotagmin_SMP"/>
</dbReference>
<evidence type="ECO:0008006" key="15">
    <source>
        <dbReference type="Google" id="ProtNLM"/>
    </source>
</evidence>
<keyword evidence="2" id="KW-0813">Transport</keyword>
<evidence type="ECO:0000256" key="7">
    <source>
        <dbReference type="ARBA" id="ARBA00022989"/>
    </source>
</evidence>
<evidence type="ECO:0000256" key="10">
    <source>
        <dbReference type="ARBA" id="ARBA00023136"/>
    </source>
</evidence>
<organism evidence="13 14">
    <name type="scientific">Setomelanomma holmii</name>
    <dbReference type="NCBI Taxonomy" id="210430"/>
    <lineage>
        <taxon>Eukaryota</taxon>
        <taxon>Fungi</taxon>
        <taxon>Dikarya</taxon>
        <taxon>Ascomycota</taxon>
        <taxon>Pezizomycotina</taxon>
        <taxon>Dothideomycetes</taxon>
        <taxon>Pleosporomycetidae</taxon>
        <taxon>Pleosporales</taxon>
        <taxon>Pleosporineae</taxon>
        <taxon>Phaeosphaeriaceae</taxon>
        <taxon>Setomelanomma</taxon>
    </lineage>
</organism>
<accession>A0A9P4LLA5</accession>
<evidence type="ECO:0000256" key="3">
    <source>
        <dbReference type="ARBA" id="ARBA00022692"/>
    </source>
</evidence>
<feature type="domain" description="C2" evidence="11">
    <location>
        <begin position="185"/>
        <end position="314"/>
    </location>
</feature>
<evidence type="ECO:0000256" key="5">
    <source>
        <dbReference type="ARBA" id="ARBA00022737"/>
    </source>
</evidence>
<dbReference type="Pfam" id="PF00168">
    <property type="entry name" value="C2"/>
    <property type="match status" value="2"/>
</dbReference>
<dbReference type="InterPro" id="IPR035892">
    <property type="entry name" value="C2_domain_sf"/>
</dbReference>
<keyword evidence="10" id="KW-0472">Membrane</keyword>
<dbReference type="GO" id="GO:0012505">
    <property type="term" value="C:endomembrane system"/>
    <property type="evidence" value="ECO:0007669"/>
    <property type="project" value="UniProtKB-ARBA"/>
</dbReference>
<dbReference type="CDD" id="cd21670">
    <property type="entry name" value="SMP_ESyt"/>
    <property type="match status" value="1"/>
</dbReference>